<dbReference type="InterPro" id="IPR006124">
    <property type="entry name" value="Metalloenzyme"/>
</dbReference>
<accession>X1T5D6</accession>
<dbReference type="InterPro" id="IPR017850">
    <property type="entry name" value="Alkaline_phosphatase_core_sf"/>
</dbReference>
<dbReference type="GO" id="GO:0046872">
    <property type="term" value="F:metal ion binding"/>
    <property type="evidence" value="ECO:0007669"/>
    <property type="project" value="InterPro"/>
</dbReference>
<dbReference type="GO" id="GO:0004619">
    <property type="term" value="F:phosphoglycerate mutase activity"/>
    <property type="evidence" value="ECO:0007669"/>
    <property type="project" value="UniProtKB-EC"/>
</dbReference>
<keyword evidence="5" id="KW-0324">Glycolysis</keyword>
<sequence length="305" mass="33563">CWETLASGTALAREAVKQIREGAKESVCGLIDPVSLGITPGSAPGHLAIFGYDPIKYNIGRGIIEALGIDLELKPEDIAARGNFCTIDNRGIITDRRAGRITTEKNAELCQLLNKIAIDGVEILVAPVKEHRFVLILRGGGLSWELTDSDPQQVGLAPKKIEALLPQAQRTAEIANEFVSQARTCLKNESLANMVLMRGFSQRPDIPFIPEIYKLKPAAIAIYPMYRGLARLVGMQILPAGGSITDQLERLHYHYKDYDFFFIHFKATDSRGEDGDFEAKVRAIEEVDAALPNLLKLNPDVLIVT</sequence>
<comment type="similarity">
    <text evidence="4">Belongs to the BPG-independent phosphoglycerate mutase family. A-PGAM subfamily.</text>
</comment>
<dbReference type="CDD" id="cd16011">
    <property type="entry name" value="iPGM_like"/>
    <property type="match status" value="1"/>
</dbReference>
<feature type="non-terminal residue" evidence="7">
    <location>
        <position position="1"/>
    </location>
</feature>
<evidence type="ECO:0000256" key="4">
    <source>
        <dbReference type="ARBA" id="ARBA00005524"/>
    </source>
</evidence>
<dbReference type="InterPro" id="IPR004456">
    <property type="entry name" value="Pglycerate_mutase_ApgM"/>
</dbReference>
<dbReference type="GO" id="GO:0006096">
    <property type="term" value="P:glycolytic process"/>
    <property type="evidence" value="ECO:0007669"/>
    <property type="project" value="UniProtKB-KW"/>
</dbReference>
<dbReference type="Pfam" id="PF10143">
    <property type="entry name" value="PhosphMutase"/>
    <property type="match status" value="1"/>
</dbReference>
<name>X1T5D6_9ZZZZ</name>
<evidence type="ECO:0000256" key="1">
    <source>
        <dbReference type="ARBA" id="ARBA00000370"/>
    </source>
</evidence>
<evidence type="ECO:0000313" key="7">
    <source>
        <dbReference type="EMBL" id="GAI82820.1"/>
    </source>
</evidence>
<evidence type="ECO:0000256" key="2">
    <source>
        <dbReference type="ARBA" id="ARBA00002315"/>
    </source>
</evidence>
<dbReference type="PANTHER" id="PTHR31209">
    <property type="entry name" value="COFACTOR-INDEPENDENT PHOSPHOGLYCERATE MUTASE"/>
    <property type="match status" value="1"/>
</dbReference>
<gene>
    <name evidence="7" type="ORF">S12H4_19291</name>
</gene>
<dbReference type="AlphaFoldDB" id="X1T5D6"/>
<dbReference type="PANTHER" id="PTHR31209:SF0">
    <property type="entry name" value="METALLOENZYME DOMAIN-CONTAINING PROTEIN"/>
    <property type="match status" value="1"/>
</dbReference>
<dbReference type="Pfam" id="PF01676">
    <property type="entry name" value="Metalloenzyme"/>
    <property type="match status" value="1"/>
</dbReference>
<comment type="pathway">
    <text evidence="3">Carbohydrate degradation.</text>
</comment>
<proteinExistence type="inferred from homology"/>
<dbReference type="Gene3D" id="3.40.720.10">
    <property type="entry name" value="Alkaline Phosphatase, subunit A"/>
    <property type="match status" value="1"/>
</dbReference>
<protein>
    <recommendedName>
        <fullName evidence="6">Metalloenzyme domain-containing protein</fullName>
    </recommendedName>
</protein>
<evidence type="ECO:0000259" key="6">
    <source>
        <dbReference type="Pfam" id="PF01676"/>
    </source>
</evidence>
<feature type="domain" description="Metalloenzyme" evidence="6">
    <location>
        <begin position="23"/>
        <end position="305"/>
    </location>
</feature>
<comment type="catalytic activity">
    <reaction evidence="1">
        <text>(2R)-2-phosphoglycerate = (2R)-3-phosphoglycerate</text>
        <dbReference type="Rhea" id="RHEA:15901"/>
        <dbReference type="ChEBI" id="CHEBI:58272"/>
        <dbReference type="ChEBI" id="CHEBI:58289"/>
        <dbReference type="EC" id="5.4.2.12"/>
    </reaction>
</comment>
<dbReference type="SUPFAM" id="SSF53649">
    <property type="entry name" value="Alkaline phosphatase-like"/>
    <property type="match status" value="1"/>
</dbReference>
<reference evidence="7" key="1">
    <citation type="journal article" date="2014" name="Front. Microbiol.">
        <title>High frequency of phylogenetically diverse reductive dehalogenase-homologous genes in deep subseafloor sedimentary metagenomes.</title>
        <authorList>
            <person name="Kawai M."/>
            <person name="Futagami T."/>
            <person name="Toyoda A."/>
            <person name="Takaki Y."/>
            <person name="Nishi S."/>
            <person name="Hori S."/>
            <person name="Arai W."/>
            <person name="Tsubouchi T."/>
            <person name="Morono Y."/>
            <person name="Uchiyama I."/>
            <person name="Ito T."/>
            <person name="Fujiyama A."/>
            <person name="Inagaki F."/>
            <person name="Takami H."/>
        </authorList>
    </citation>
    <scope>NUCLEOTIDE SEQUENCE</scope>
    <source>
        <strain evidence="7">Expedition CK06-06</strain>
    </source>
</reference>
<comment type="function">
    <text evidence="2">Catalyzes the interconversion of 2-phosphoglycerate and 3-phosphoglycerate.</text>
</comment>
<dbReference type="EMBL" id="BARW01009630">
    <property type="protein sequence ID" value="GAI82820.1"/>
    <property type="molecule type" value="Genomic_DNA"/>
</dbReference>
<dbReference type="Gene3D" id="3.30.70.2130">
    <property type="entry name" value="Metalloenzyme domain"/>
    <property type="match status" value="1"/>
</dbReference>
<evidence type="ECO:0000256" key="5">
    <source>
        <dbReference type="ARBA" id="ARBA00023152"/>
    </source>
</evidence>
<evidence type="ECO:0000256" key="3">
    <source>
        <dbReference type="ARBA" id="ARBA00004921"/>
    </source>
</evidence>
<feature type="non-terminal residue" evidence="7">
    <location>
        <position position="305"/>
    </location>
</feature>
<dbReference type="InterPro" id="IPR042253">
    <property type="entry name" value="Pglycerate_mutase_ApgM_sf"/>
</dbReference>
<comment type="caution">
    <text evidence="7">The sequence shown here is derived from an EMBL/GenBank/DDBJ whole genome shotgun (WGS) entry which is preliminary data.</text>
</comment>
<organism evidence="7">
    <name type="scientific">marine sediment metagenome</name>
    <dbReference type="NCBI Taxonomy" id="412755"/>
    <lineage>
        <taxon>unclassified sequences</taxon>
        <taxon>metagenomes</taxon>
        <taxon>ecological metagenomes</taxon>
    </lineage>
</organism>